<feature type="non-terminal residue" evidence="3">
    <location>
        <position position="186"/>
    </location>
</feature>
<organism evidence="3">
    <name type="scientific">mine drainage metagenome</name>
    <dbReference type="NCBI Taxonomy" id="410659"/>
    <lineage>
        <taxon>unclassified sequences</taxon>
        <taxon>metagenomes</taxon>
        <taxon>ecological metagenomes</taxon>
    </lineage>
</organism>
<dbReference type="Pfam" id="PF00135">
    <property type="entry name" value="COesterase"/>
    <property type="match status" value="1"/>
</dbReference>
<dbReference type="PANTHER" id="PTHR43918">
    <property type="entry name" value="ACETYLCHOLINESTERASE"/>
    <property type="match status" value="1"/>
</dbReference>
<comment type="caution">
    <text evidence="3">The sequence shown here is derived from an EMBL/GenBank/DDBJ whole genome shotgun (WGS) entry which is preliminary data.</text>
</comment>
<proteinExistence type="predicted"/>
<name>T1AJZ8_9ZZZZ</name>
<keyword evidence="1 3" id="KW-0378">Hydrolase</keyword>
<dbReference type="EC" id="3.1.1.-" evidence="3"/>
<evidence type="ECO:0000256" key="1">
    <source>
        <dbReference type="ARBA" id="ARBA00022801"/>
    </source>
</evidence>
<feature type="domain" description="Carboxylesterase type B" evidence="2">
    <location>
        <begin position="32"/>
        <end position="174"/>
    </location>
</feature>
<accession>T1AJZ8</accession>
<dbReference type="AlphaFoldDB" id="T1AJZ8"/>
<dbReference type="InterPro" id="IPR002018">
    <property type="entry name" value="CarbesteraseB"/>
</dbReference>
<gene>
    <name evidence="3" type="ORF">B1A_11135</name>
</gene>
<reference evidence="3" key="2">
    <citation type="journal article" date="2014" name="ISME J.">
        <title>Microbial stratification in low pH oxic and suboxic macroscopic growths along an acid mine drainage.</title>
        <authorList>
            <person name="Mendez-Garcia C."/>
            <person name="Mesa V."/>
            <person name="Sprenger R.R."/>
            <person name="Richter M."/>
            <person name="Diez M.S."/>
            <person name="Solano J."/>
            <person name="Bargiela R."/>
            <person name="Golyshina O.V."/>
            <person name="Manteca A."/>
            <person name="Ramos J.L."/>
            <person name="Gallego J.R."/>
            <person name="Llorente I."/>
            <person name="Martins Dos Santos V.A."/>
            <person name="Jensen O.N."/>
            <person name="Pelaez A.I."/>
            <person name="Sanchez J."/>
            <person name="Ferrer M."/>
        </authorList>
    </citation>
    <scope>NUCLEOTIDE SEQUENCE</scope>
</reference>
<dbReference type="Gene3D" id="3.40.50.1820">
    <property type="entry name" value="alpha/beta hydrolase"/>
    <property type="match status" value="1"/>
</dbReference>
<evidence type="ECO:0000313" key="3">
    <source>
        <dbReference type="EMBL" id="EQD57647.1"/>
    </source>
</evidence>
<dbReference type="PANTHER" id="PTHR43918:SF4">
    <property type="entry name" value="CARBOXYLIC ESTER HYDROLASE"/>
    <property type="match status" value="1"/>
</dbReference>
<dbReference type="InterPro" id="IPR050654">
    <property type="entry name" value="AChE-related_enzymes"/>
</dbReference>
<dbReference type="GO" id="GO:0052689">
    <property type="term" value="F:carboxylic ester hydrolase activity"/>
    <property type="evidence" value="ECO:0007669"/>
    <property type="project" value="TreeGrafter"/>
</dbReference>
<sequence>MIRIKRLCAVGALGALTLGLAAVGARATQAPLQVRTQYGWVRGAVAHGVIAFKGIPYAAPPEGALRWAAPQPAKPWRGVRPAVKFGPDCMQRPTPGDMAPLRTRPSENCLFVNVWRPRRAARAPLPVMVWIYGGGFVDGGTSPAVYDGSAFARDGVVLVSFNYRLGNFGFFRVSGAGAPRPAGRQL</sequence>
<evidence type="ECO:0000259" key="2">
    <source>
        <dbReference type="Pfam" id="PF00135"/>
    </source>
</evidence>
<reference evidence="3" key="1">
    <citation type="submission" date="2013-08" db="EMBL/GenBank/DDBJ databases">
        <authorList>
            <person name="Mendez C."/>
            <person name="Richter M."/>
            <person name="Ferrer M."/>
            <person name="Sanchez J."/>
        </authorList>
    </citation>
    <scope>NUCLEOTIDE SEQUENCE</scope>
</reference>
<dbReference type="SUPFAM" id="SSF53474">
    <property type="entry name" value="alpha/beta-Hydrolases"/>
    <property type="match status" value="1"/>
</dbReference>
<dbReference type="EMBL" id="AUZX01007949">
    <property type="protein sequence ID" value="EQD57647.1"/>
    <property type="molecule type" value="Genomic_DNA"/>
</dbReference>
<dbReference type="InterPro" id="IPR029058">
    <property type="entry name" value="AB_hydrolase_fold"/>
</dbReference>
<protein>
    <submittedName>
        <fullName evidence="3">Carboxylesterase, type B</fullName>
        <ecNumber evidence="3">3.1.1.-</ecNumber>
    </submittedName>
</protein>